<dbReference type="Gene3D" id="1.10.287.110">
    <property type="entry name" value="DnaJ domain"/>
    <property type="match status" value="1"/>
</dbReference>
<feature type="signal peptide" evidence="2">
    <location>
        <begin position="1"/>
        <end position="25"/>
    </location>
</feature>
<dbReference type="InterPro" id="IPR036869">
    <property type="entry name" value="J_dom_sf"/>
</dbReference>
<keyword evidence="2" id="KW-0732">Signal</keyword>
<protein>
    <recommendedName>
        <fullName evidence="3">J domain-containing protein</fullName>
    </recommendedName>
</protein>
<dbReference type="PROSITE" id="PS50076">
    <property type="entry name" value="DNAJ_2"/>
    <property type="match status" value="1"/>
</dbReference>
<comment type="caution">
    <text evidence="4">The sequence shown here is derived from an EMBL/GenBank/DDBJ whole genome shotgun (WGS) entry which is preliminary data.</text>
</comment>
<evidence type="ECO:0000313" key="5">
    <source>
        <dbReference type="Proteomes" id="UP000822688"/>
    </source>
</evidence>
<dbReference type="Gene3D" id="3.40.30.10">
    <property type="entry name" value="Glutaredoxin"/>
    <property type="match status" value="1"/>
</dbReference>
<organism evidence="4 5">
    <name type="scientific">Ceratodon purpureus</name>
    <name type="common">Fire moss</name>
    <name type="synonym">Dicranum purpureum</name>
    <dbReference type="NCBI Taxonomy" id="3225"/>
    <lineage>
        <taxon>Eukaryota</taxon>
        <taxon>Viridiplantae</taxon>
        <taxon>Streptophyta</taxon>
        <taxon>Embryophyta</taxon>
        <taxon>Bryophyta</taxon>
        <taxon>Bryophytina</taxon>
        <taxon>Bryopsida</taxon>
        <taxon>Dicranidae</taxon>
        <taxon>Pseudoditrichales</taxon>
        <taxon>Ditrichaceae</taxon>
        <taxon>Ceratodon</taxon>
    </lineage>
</organism>
<evidence type="ECO:0000256" key="2">
    <source>
        <dbReference type="SAM" id="SignalP"/>
    </source>
</evidence>
<dbReference type="AlphaFoldDB" id="A0A8T0IJJ1"/>
<feature type="chain" id="PRO_5035752712" description="J domain-containing protein" evidence="2">
    <location>
        <begin position="26"/>
        <end position="610"/>
    </location>
</feature>
<dbReference type="InterPro" id="IPR052842">
    <property type="entry name" value="ER_Co-chaperone"/>
</dbReference>
<dbReference type="EMBL" id="CM026423">
    <property type="protein sequence ID" value="KAG0583195.1"/>
    <property type="molecule type" value="Genomic_DNA"/>
</dbReference>
<dbReference type="PANTHER" id="PTHR45184:SF1">
    <property type="entry name" value="DNAJ PROTEIN ERDJ3A"/>
    <property type="match status" value="1"/>
</dbReference>
<dbReference type="InterPro" id="IPR001623">
    <property type="entry name" value="DnaJ_domain"/>
</dbReference>
<feature type="domain" description="J" evidence="3">
    <location>
        <begin position="27"/>
        <end position="91"/>
    </location>
</feature>
<sequence length="610" mass="67341">MASRSQLNLCFFVGILLLIVVAADAKDLYKVLGVDKNASERDIKKAFHKQSLKYHPDKNKAKNAQSKFEEISHAYEILSDAEKRKQYDLTGDEKGQGFGGSQGGYGGGNFGGQYAGHQYQSAGPFFQAGGPGGRTFTFTFGGPNQQAGGGGHQGFSQFFSNSQSQRQSRQKQNSKTESGEQPSWARNMYNKFTGNEEGNPGSGFGNFGNFGGGMFDNLFSSFSDGFGQAKEAENNAREVVDLPKGIENLSPSKFKTQVLGTRKTSWAVLYYVPDYPGIGDRLKVLASFADEMKGILKVGAVDCNSQSKFCKEQEVQLFPKVLIYPFKPTGKSKPVSHTGEWTVKALKNFYNQQFSPLVTSLTHQNFVETMKKEQERPCAILVRKSKDLPVAWLAICGELEKRIDCYDIRVINEEDPIAKKLGAREFPAVVGLLSTGEQFHPDDVIFEQSLSKSVGALRSFLEKLEKRDRDLERMQISSEPITYLTKKNMKRVCGSESPLCIIAASRSSKGAEKVKQILTEISQKSLVRKSHGTQSVSYSLVDAAKRTAFMKAFSAVDLSSIDTVLVAYKPRRGRSALYMGLLTLEGVEDFVTKALVGDLTFEPVYQTPTL</sequence>
<dbReference type="Pfam" id="PF00226">
    <property type="entry name" value="DnaJ"/>
    <property type="match status" value="1"/>
</dbReference>
<reference evidence="4" key="1">
    <citation type="submission" date="2020-06" db="EMBL/GenBank/DDBJ databases">
        <title>WGS assembly of Ceratodon purpureus strain R40.</title>
        <authorList>
            <person name="Carey S.B."/>
            <person name="Jenkins J."/>
            <person name="Shu S."/>
            <person name="Lovell J.T."/>
            <person name="Sreedasyam A."/>
            <person name="Maumus F."/>
            <person name="Tiley G.P."/>
            <person name="Fernandez-Pozo N."/>
            <person name="Barry K."/>
            <person name="Chen C."/>
            <person name="Wang M."/>
            <person name="Lipzen A."/>
            <person name="Daum C."/>
            <person name="Saski C.A."/>
            <person name="Payton A.C."/>
            <person name="Mcbreen J.C."/>
            <person name="Conrad R.E."/>
            <person name="Kollar L.M."/>
            <person name="Olsson S."/>
            <person name="Huttunen S."/>
            <person name="Landis J.B."/>
            <person name="Wickett N.J."/>
            <person name="Johnson M.G."/>
            <person name="Rensing S.A."/>
            <person name="Grimwood J."/>
            <person name="Schmutz J."/>
            <person name="Mcdaniel S.F."/>
        </authorList>
    </citation>
    <scope>NUCLEOTIDE SEQUENCE</scope>
    <source>
        <strain evidence="4">R40</strain>
    </source>
</reference>
<feature type="compositionally biased region" description="Low complexity" evidence="1">
    <location>
        <begin position="154"/>
        <end position="173"/>
    </location>
</feature>
<dbReference type="SUPFAM" id="SSF46565">
    <property type="entry name" value="Chaperone J-domain"/>
    <property type="match status" value="1"/>
</dbReference>
<name>A0A8T0IJJ1_CERPU</name>
<dbReference type="InterPro" id="IPR018253">
    <property type="entry name" value="DnaJ_domain_CS"/>
</dbReference>
<dbReference type="OrthoDB" id="10250354at2759"/>
<dbReference type="SUPFAM" id="SSF52833">
    <property type="entry name" value="Thioredoxin-like"/>
    <property type="match status" value="1"/>
</dbReference>
<dbReference type="PRINTS" id="PR00625">
    <property type="entry name" value="JDOMAIN"/>
</dbReference>
<keyword evidence="5" id="KW-1185">Reference proteome</keyword>
<feature type="compositionally biased region" description="Low complexity" evidence="1">
    <location>
        <begin position="133"/>
        <end position="146"/>
    </location>
</feature>
<dbReference type="InterPro" id="IPR036249">
    <property type="entry name" value="Thioredoxin-like_sf"/>
</dbReference>
<dbReference type="PANTHER" id="PTHR45184">
    <property type="entry name" value="DNAJ PROTEIN ERDJ3A"/>
    <property type="match status" value="1"/>
</dbReference>
<dbReference type="CDD" id="cd06257">
    <property type="entry name" value="DnaJ"/>
    <property type="match status" value="1"/>
</dbReference>
<accession>A0A8T0IJJ1</accession>
<evidence type="ECO:0000259" key="3">
    <source>
        <dbReference type="PROSITE" id="PS50076"/>
    </source>
</evidence>
<dbReference type="PROSITE" id="PS00636">
    <property type="entry name" value="DNAJ_1"/>
    <property type="match status" value="1"/>
</dbReference>
<feature type="region of interest" description="Disordered" evidence="1">
    <location>
        <begin position="133"/>
        <end position="184"/>
    </location>
</feature>
<evidence type="ECO:0000256" key="1">
    <source>
        <dbReference type="SAM" id="MobiDB-lite"/>
    </source>
</evidence>
<evidence type="ECO:0000313" key="4">
    <source>
        <dbReference type="EMBL" id="KAG0583195.1"/>
    </source>
</evidence>
<proteinExistence type="predicted"/>
<dbReference type="SMART" id="SM00271">
    <property type="entry name" value="DnaJ"/>
    <property type="match status" value="1"/>
</dbReference>
<dbReference type="Proteomes" id="UP000822688">
    <property type="component" value="Chromosome 3"/>
</dbReference>
<gene>
    <name evidence="4" type="ORF">KC19_3G116700</name>
</gene>